<keyword evidence="4" id="KW-1185">Reference proteome</keyword>
<dbReference type="PANTHER" id="PTHR36194:SF1">
    <property type="entry name" value="S-LAYER-LIKE PROTEIN"/>
    <property type="match status" value="1"/>
</dbReference>
<dbReference type="InterPro" id="IPR013784">
    <property type="entry name" value="Carb-bd-like_fold"/>
</dbReference>
<feature type="domain" description="PEGA" evidence="2">
    <location>
        <begin position="1401"/>
        <end position="1469"/>
    </location>
</feature>
<dbReference type="Pfam" id="PF08308">
    <property type="entry name" value="PEGA"/>
    <property type="match status" value="17"/>
</dbReference>
<feature type="domain" description="PEGA" evidence="2">
    <location>
        <begin position="1330"/>
        <end position="1398"/>
    </location>
</feature>
<feature type="domain" description="PEGA" evidence="2">
    <location>
        <begin position="948"/>
        <end position="1017"/>
    </location>
</feature>
<feature type="domain" description="GLUG" evidence="1">
    <location>
        <begin position="201"/>
        <end position="222"/>
    </location>
</feature>
<evidence type="ECO:0008006" key="5">
    <source>
        <dbReference type="Google" id="ProtNLM"/>
    </source>
</evidence>
<feature type="non-terminal residue" evidence="3">
    <location>
        <position position="3487"/>
    </location>
</feature>
<evidence type="ECO:0000313" key="3">
    <source>
        <dbReference type="EMBL" id="TAJ43446.1"/>
    </source>
</evidence>
<feature type="domain" description="PEGA" evidence="2">
    <location>
        <begin position="877"/>
        <end position="945"/>
    </location>
</feature>
<feature type="domain" description="GLUG" evidence="1">
    <location>
        <begin position="1156"/>
        <end position="1179"/>
    </location>
</feature>
<dbReference type="InterPro" id="IPR006626">
    <property type="entry name" value="PbH1"/>
</dbReference>
<dbReference type="InterPro" id="IPR011493">
    <property type="entry name" value="GLUG"/>
</dbReference>
<name>A0A483CWV2_9EURY</name>
<protein>
    <recommendedName>
        <fullName evidence="5">PEGA domain-containing protein</fullName>
    </recommendedName>
</protein>
<dbReference type="Gene3D" id="2.60.40.1130">
    <property type="entry name" value="Rab geranylgeranyltransferase alpha-subunit, insert domain"/>
    <property type="match status" value="6"/>
</dbReference>
<feature type="domain" description="PEGA" evidence="2">
    <location>
        <begin position="1993"/>
        <end position="2061"/>
    </location>
</feature>
<dbReference type="SUPFAM" id="SSF49452">
    <property type="entry name" value="Starch-binding domain-like"/>
    <property type="match status" value="6"/>
</dbReference>
<dbReference type="PANTHER" id="PTHR36194">
    <property type="entry name" value="S-LAYER-LIKE PROTEIN"/>
    <property type="match status" value="1"/>
</dbReference>
<feature type="domain" description="GLUG" evidence="1">
    <location>
        <begin position="2494"/>
        <end position="2516"/>
    </location>
</feature>
<evidence type="ECO:0000313" key="4">
    <source>
        <dbReference type="Proteomes" id="UP000292580"/>
    </source>
</evidence>
<feature type="domain" description="GLUG" evidence="1">
    <location>
        <begin position="1752"/>
        <end position="1774"/>
    </location>
</feature>
<feature type="domain" description="PEGA" evidence="2">
    <location>
        <begin position="3274"/>
        <end position="3342"/>
    </location>
</feature>
<feature type="domain" description="PEGA" evidence="2">
    <location>
        <begin position="3130"/>
        <end position="3198"/>
    </location>
</feature>
<proteinExistence type="predicted"/>
<feature type="domain" description="PEGA" evidence="2">
    <location>
        <begin position="3346"/>
        <end position="3414"/>
    </location>
</feature>
<feature type="domain" description="GLUG" evidence="1">
    <location>
        <begin position="1695"/>
        <end position="1718"/>
    </location>
</feature>
<feature type="domain" description="PEGA" evidence="2">
    <location>
        <begin position="2208"/>
        <end position="2269"/>
    </location>
</feature>
<feature type="domain" description="GLUG" evidence="1">
    <location>
        <begin position="1776"/>
        <end position="1801"/>
    </location>
</feature>
<feature type="domain" description="GLUG" evidence="1">
    <location>
        <begin position="704"/>
        <end position="725"/>
    </location>
</feature>
<feature type="domain" description="PEGA" evidence="2">
    <location>
        <begin position="1922"/>
        <end position="1988"/>
    </location>
</feature>
<reference evidence="3 4" key="1">
    <citation type="submission" date="2017-11" db="EMBL/GenBank/DDBJ databases">
        <title>Isolation and Characterization of Methanofollis Species from Methane Seep Offshore SW Taiwan.</title>
        <authorList>
            <person name="Teng N.-H."/>
            <person name="Lai M.-C."/>
            <person name="Chen S.-C."/>
        </authorList>
    </citation>
    <scope>NUCLEOTIDE SEQUENCE [LARGE SCALE GENOMIC DNA]</scope>
    <source>
        <strain evidence="3 4">FWC-SCC2</strain>
    </source>
</reference>
<comment type="caution">
    <text evidence="3">The sequence shown here is derived from an EMBL/GenBank/DDBJ whole genome shotgun (WGS) entry which is preliminary data.</text>
</comment>
<evidence type="ECO:0000259" key="1">
    <source>
        <dbReference type="Pfam" id="PF07581"/>
    </source>
</evidence>
<dbReference type="Proteomes" id="UP000292580">
    <property type="component" value="Unassembled WGS sequence"/>
</dbReference>
<feature type="domain" description="PEGA" evidence="2">
    <location>
        <begin position="2137"/>
        <end position="2203"/>
    </location>
</feature>
<organism evidence="3 4">
    <name type="scientific">Methanofollis fontis</name>
    <dbReference type="NCBI Taxonomy" id="2052832"/>
    <lineage>
        <taxon>Archaea</taxon>
        <taxon>Methanobacteriati</taxon>
        <taxon>Methanobacteriota</taxon>
        <taxon>Stenosarchaea group</taxon>
        <taxon>Methanomicrobia</taxon>
        <taxon>Methanomicrobiales</taxon>
        <taxon>Methanomicrobiaceae</taxon>
        <taxon>Methanofollis</taxon>
    </lineage>
</organism>
<dbReference type="Gene3D" id="2.60.40.1120">
    <property type="entry name" value="Carboxypeptidase-like, regulatory domain"/>
    <property type="match status" value="5"/>
</dbReference>
<dbReference type="InterPro" id="IPR013229">
    <property type="entry name" value="PEGA"/>
</dbReference>
<feature type="domain" description="PEGA" evidence="2">
    <location>
        <begin position="3202"/>
        <end position="3270"/>
    </location>
</feature>
<feature type="domain" description="PEGA" evidence="2">
    <location>
        <begin position="387"/>
        <end position="456"/>
    </location>
</feature>
<dbReference type="SMART" id="SM00710">
    <property type="entry name" value="PbH1"/>
    <property type="match status" value="24"/>
</dbReference>
<feature type="domain" description="GLUG" evidence="1">
    <location>
        <begin position="620"/>
        <end position="643"/>
    </location>
</feature>
<feature type="domain" description="GLUG" evidence="1">
    <location>
        <begin position="2581"/>
        <end position="2600"/>
    </location>
</feature>
<accession>A0A483CWV2</accession>
<feature type="domain" description="PEGA" evidence="2">
    <location>
        <begin position="3417"/>
        <end position="3485"/>
    </location>
</feature>
<evidence type="ECO:0000259" key="2">
    <source>
        <dbReference type="Pfam" id="PF08308"/>
    </source>
</evidence>
<gene>
    <name evidence="3" type="ORF">CUJ86_10645</name>
</gene>
<sequence>MQVEQLYSGGSGTSDDPYQISTRDDVIYLSTDSENWDKHFIVTTDISLADGSPTATIGNSGTKFTGNFDGQGHTISDFTLSKTGVENVGLFGYVGSGAEIKDLGITAGDAGVTGKCYVGVLAGSNTGSITNCSATGNANASDYAAGGFVGYSEGTITNCYATGNATTGTANLAGGLVGYNNGGTITNCYAIGNANAEVRFAGGLVGYNNGGTITNCYATGNATVGTSLTGGLVGSNTGTITNCYRHYNGGDNSWGTYVPDLMTLRDIAFLTGDELNNGLKWSASIISTEADSTKVWRAFTYKSQYPIFQWQSFGTGTIQVNSTPAGANISLNGVATGSETNATLSAIPAGTYNVSATKSGYDTGYQSITLTGDATASVNFTLVQQVGTLQVNSTPAGALISINGSSTGNYTNATFSNYLPGTYNVTVELDGYIPSPGFRTVTLATGETETAAFTLVQMYSGGNGTAANPYQISTRDDVIYLSTDSENWDKHFIVTTDISLADGSPTATIGNSSTKFTGNFDGQGHTISEFTIFNWFGSYIGFFGYVDSGAEISNLRITAGDAGVSGSNNVGVLAGYNTGTLTNCYATGNATAFGDYAGGLVGESHGPLTNCSATGSATANEYAGGLVGESDGTLTNCYATGDATATESWAGGLVGYFNSGTITNCSATGDATVTASWAGGLVGSCGSSSITNCSATGDVTAGDEYAGGLVGQSYGSITNCYATGNASAGYDCAGGLAGSIRSDGSITNCYATGNATARNDYAGGLVAENMGAITNSYATGSATAGGSNTGGLVGYVFSGTLTNCYRHYNSGGCFNGTYVSDLTTFRDIDFLTGTTPNDGLGWSTGNISTSADLTKVWRAFTSKGQYPIFQWQSYGTGIIRVNSTPDGADISLNGVATGSETNATLSSIPAGTYNVSAAKSGYDTGYQSITLAGDETASVNFTLVQQVGTLQVNSTPAGALISINGSSTGNYTNATFSNYLPGTYNVTVELDGYISSPRFRNVTIFSGETETAAFTLVPLYSGGNGTAANPYQISTRNDVIYLSNDSVNWDKHFIVTANISLSEGGPTETIGNSGTRFTGNFDGQGHTISDFTLNKSGVDYVGLFGWVGSGAEVKNLGITAGDAGVTGKCYVGVLAGYSKGSLTNCYATGSVTASDYLAGGLVGYNSGGSITNCYATGNATTGTGNLAGGLVGNNVEGTITNCYATGNADAGSRFAGGLVGLLQSGTITNCYATGNATAGNEYAGGLVGENWGTITNCYRHYNGSDSLDGTYVSDLTTFRDIAFLTGTTPNDGLKWSTDIISTDADSSKIWRAFTSKSLYPIFQWQSFGTGTIRVNSTPDGADISLNGVATGSETNATLSSIPAGTYNVSAAKSGYDTGYQSITLAGDETASVNFTLVQQVGTLQVNSTPAGALISINGSSTGNYTNATFSNYLPGTYNVTVELDGYISSPRFRNVTILSGETETAAFTLVPLYSGGNGTAANPYQISTREDVIYLSNDSVNWDKHFIVTNDISLAEGSPAETIGNSGTTFTGNVDGQGHTISDFTIAKTGVDNVGFFGYLSTGAEIRNLRVTAGDAGVSGQTSVGVLAGRNNYGNITNCSAAGTATASASNAGVLAGYTIGPITNCSATGSANAGAHNAGGLVGYGYEVAIGNCSATGTATAGGSNAGGLVGYSKGATSTTTNCYATGNADAVTNYAGGLIGNSEGTITNCSATGTATASGFAGGLVGYSKGTTKTITKCSATGNVTADGDYAGGLVGWNGGTITNCYAAGTATAGTNYAGGLVGYSYGSITNCYATGTATADGDYAGGLVGWLYLFISNSYATGTATASTSAGGLVGEYHEYGGTSNCYRHYDGGDCREGTYVSDLTKFRDIAFLTGTAPNDGLKWSTDIISTGDDSSKVWRAFTYKGQYPIFQWQSFGTGTIQVNSTPDGANISLNGVATGSETNATLSSIPAGTYNVSATKSGYDTGYQSITLASDATASVNFSLIAQVGTLQVNSTPAGAAIYLDGVLNASVTNATLSALGTGTYNVTVVLDDYETAVNDSVTVSYNETTQVSFDLVHQTGGLQINSSPAGAGIYLDGVLNASVTNATLSNLDTGTYNVTLVLEDYETAVNESVTVSNNVTTLVTFDLVRQTGGLQINSSPAGAAIYLNGTASGVTNATLGDLDTGTYNVTLVLEDYETAVNNSVTVSNNETTPVTFDLVHQTGDLRINSTPAGATIYLNGTVSGVTNTTLSDINTGTYNITVARTNLAPLSRTVTLSSNETEDVLFEFSRYSGGNGTAASPYRITSSADIEELVSVPEDWAGKHFVVDNDITLTSGQPSAPIGNITVPFTGTFGGQGHTISNFTLNKTGVDHGGLFGYVGTGAEIKNLGITAGDAGVTGNSWVGVLAGYNNGGTITNCSATGNATTDKGIAGGLVGGSTGTITNCYATGNATGKNGAGGLVGGSTGTITNCSATGNADAETDYAGGLAGYNNGTITNCSATGNATADESCAGGLAGYNNGGTITNCSATGNADAGTDNAGGLVGHSDISGTITNCYATGNATARDMFAGGLAGSIFGGNALNCYATGNADAGTDFAGGLAGYNRGTITNCYATGNTTSAIGAGGLVGGSDGAIKNCYATGAGNAQSHAGGLIGGSAGTITNCYRHYNGGDCLDGTYVSDPTKFRDIDFLTGDTPDDGLNWSTGNISTSADSTKIWRAYTYKSQYPIFQWQSFGTGTIAVASAPAGASVSLNGVATGSQTNATLSDMPAGTYTVTAERDGHITTPASLEITLGAGETETAAFTLVQLYSGGNGTAANPYQISTRDDVIYLSTDSANWDKHFIVTNDISLSEGSPTETIGNGSSSDYYFTGTFDGRGHTISEFTIDKSGFNSIGLFGYLGSGAEITNLSVATGTGGVQGKANVGILAGASEGSMINCSATGSVSGSEAVGGLVGVTDGTITYCYATCTATAENGAGGLVGGMAVGGSITNSYATGTATAGTYYAGGLVSLMEGGTVTNSYATGNATAGACYAGGLVGIMADGTLTNCYATGAGNALYQSGGLIGLNEDGTVTNCYRHYNGGDCFNGTYVSDPTKFRDIDFLTGDTPDDGLNWSTGNISTSADSTKIWRAFTYKGQYPIFQWQSYSTGTIAVTSAPAGASVTLNGVDSAEVTNATFPDMPEGLYNVTVVLDGYETGVNESVAVTGNETTSVFFDLVRRTGGLQINSTPSGASIYLDGVLNASVTNATLSALGTGTYNVTVVLEDYETAVNESVTVSYNETTQVSFDLVHQTGGLQINSTPAGASIYLDGVLNASVTNATLSNLDTGTYNVTLVLDDYETAVNDSVTVSNNATTLVTFDLVRQTGGLQINSSPAGAAIYLDGVLNASVTNATLSDLDTGIYNVTVAMSGYDSETQNVTVSSNQTETVSFTLVQQLGTLQINSTPSGAAVYLNGTATGDLTNATLADKPVGTYNVTVELDGYDPATEVVTLSKDETEEVSFTLVQQL</sequence>
<feature type="domain" description="PEGA" evidence="2">
    <location>
        <begin position="2065"/>
        <end position="2133"/>
    </location>
</feature>
<feature type="domain" description="GLUG" evidence="1">
    <location>
        <begin position="2523"/>
        <end position="2546"/>
    </location>
</feature>
<dbReference type="Gene3D" id="2.160.20.110">
    <property type="match status" value="9"/>
</dbReference>
<dbReference type="Pfam" id="PF07581">
    <property type="entry name" value="Glug"/>
    <property type="match status" value="13"/>
</dbReference>
<dbReference type="GO" id="GO:0030246">
    <property type="term" value="F:carbohydrate binding"/>
    <property type="evidence" value="ECO:0007669"/>
    <property type="project" value="InterPro"/>
</dbReference>
<feature type="domain" description="PEGA" evidence="2">
    <location>
        <begin position="2720"/>
        <end position="2789"/>
    </location>
</feature>
<dbReference type="EMBL" id="PGCL01000006">
    <property type="protein sequence ID" value="TAJ43446.1"/>
    <property type="molecule type" value="Genomic_DNA"/>
</dbReference>
<feature type="domain" description="GLUG" evidence="1">
    <location>
        <begin position="2468"/>
        <end position="2489"/>
    </location>
</feature>
<feature type="domain" description="PEGA" evidence="2">
    <location>
        <begin position="316"/>
        <end position="384"/>
    </location>
</feature>
<feature type="domain" description="GLUG" evidence="1">
    <location>
        <begin position="143"/>
        <end position="165"/>
    </location>
</feature>
<feature type="domain" description="GLUG" evidence="1">
    <location>
        <begin position="1215"/>
        <end position="1236"/>
    </location>
</feature>